<sequence length="68" mass="7675">REVANFRQGKYRVVRFARQYSAKLENLFSDMGKDEVRTLNVVLKADVSGSVEALIKSLTDLNTEAVQV</sequence>
<feature type="non-terminal residue" evidence="2">
    <location>
        <position position="1"/>
    </location>
</feature>
<name>A0ABU9G9N2_9GAMM</name>
<dbReference type="InterPro" id="IPR036925">
    <property type="entry name" value="TIF_IF2_dom3_sf"/>
</dbReference>
<evidence type="ECO:0000313" key="3">
    <source>
        <dbReference type="Proteomes" id="UP001379949"/>
    </source>
</evidence>
<dbReference type="RefSeq" id="WP_341568320.1">
    <property type="nucleotide sequence ID" value="NZ_JBAKAR010000416.1"/>
</dbReference>
<dbReference type="InterPro" id="IPR023115">
    <property type="entry name" value="TIF_IF2_dom3"/>
</dbReference>
<reference evidence="2 3" key="1">
    <citation type="submission" date="2024-02" db="EMBL/GenBank/DDBJ databases">
        <title>Bacteria isolated from the canopy kelp, Nereocystis luetkeana.</title>
        <authorList>
            <person name="Pfister C.A."/>
            <person name="Younker I.T."/>
            <person name="Light S.H."/>
        </authorList>
    </citation>
    <scope>NUCLEOTIDE SEQUENCE [LARGE SCALE GENOMIC DNA]</scope>
    <source>
        <strain evidence="2 3">TI.4.07</strain>
    </source>
</reference>
<dbReference type="Proteomes" id="UP001379949">
    <property type="component" value="Unassembled WGS sequence"/>
</dbReference>
<feature type="domain" description="Translation initiation factor IF- 2" evidence="1">
    <location>
        <begin position="17"/>
        <end position="68"/>
    </location>
</feature>
<dbReference type="Gene3D" id="3.40.50.10050">
    <property type="entry name" value="Translation initiation factor IF- 2, domain 3"/>
    <property type="match status" value="1"/>
</dbReference>
<keyword evidence="3" id="KW-1185">Reference proteome</keyword>
<gene>
    <name evidence="2" type="ORF">V6242_18775</name>
</gene>
<dbReference type="EMBL" id="JBAKAR010000416">
    <property type="protein sequence ID" value="MEL0615174.1"/>
    <property type="molecule type" value="Genomic_DNA"/>
</dbReference>
<feature type="non-terminal residue" evidence="2">
    <location>
        <position position="68"/>
    </location>
</feature>
<evidence type="ECO:0000313" key="2">
    <source>
        <dbReference type="EMBL" id="MEL0615174.1"/>
    </source>
</evidence>
<comment type="caution">
    <text evidence="2">The sequence shown here is derived from an EMBL/GenBank/DDBJ whole genome shotgun (WGS) entry which is preliminary data.</text>
</comment>
<dbReference type="SUPFAM" id="SSF52156">
    <property type="entry name" value="Initiation factor IF2/eIF5b, domain 3"/>
    <property type="match status" value="1"/>
</dbReference>
<organism evidence="2 3">
    <name type="scientific">Marinomonas arenicola</name>
    <dbReference type="NCBI Taxonomy" id="569601"/>
    <lineage>
        <taxon>Bacteria</taxon>
        <taxon>Pseudomonadati</taxon>
        <taxon>Pseudomonadota</taxon>
        <taxon>Gammaproteobacteria</taxon>
        <taxon>Oceanospirillales</taxon>
        <taxon>Oceanospirillaceae</taxon>
        <taxon>Marinomonas</taxon>
    </lineage>
</organism>
<protein>
    <recommendedName>
        <fullName evidence="1">Translation initiation factor IF- 2 domain-containing protein</fullName>
    </recommendedName>
</protein>
<proteinExistence type="predicted"/>
<evidence type="ECO:0000259" key="1">
    <source>
        <dbReference type="Pfam" id="PF11987"/>
    </source>
</evidence>
<dbReference type="Pfam" id="PF11987">
    <property type="entry name" value="IF-2"/>
    <property type="match status" value="1"/>
</dbReference>
<accession>A0ABU9G9N2</accession>